<evidence type="ECO:0000259" key="1">
    <source>
        <dbReference type="Pfam" id="PF06094"/>
    </source>
</evidence>
<gene>
    <name evidence="2" type="ORF">NS220_07165</name>
</gene>
<sequence length="116" mass="13020">MSDDPGRELLFSYGTLLLPEVQLDTFGRRVASDEDVLPGYRLEWTDIDDERVTALSGLGAHPILRRTGDPRDRVFGRVLELSSDELDAADEYEVSLYRRTSAVLSSGREAWVYVGV</sequence>
<dbReference type="InterPro" id="IPR009288">
    <property type="entry name" value="AIG2-like_dom"/>
</dbReference>
<dbReference type="InterPro" id="IPR013024">
    <property type="entry name" value="GGCT-like"/>
</dbReference>
<dbReference type="OrthoDB" id="9798388at2"/>
<dbReference type="Gene3D" id="3.10.490.10">
    <property type="entry name" value="Gamma-glutamyl cyclotransferase-like"/>
    <property type="match status" value="1"/>
</dbReference>
<dbReference type="SUPFAM" id="SSF110857">
    <property type="entry name" value="Gamma-glutamyl cyclotransferase-like"/>
    <property type="match status" value="1"/>
</dbReference>
<feature type="domain" description="Gamma-glutamylcyclotransferase AIG2-like" evidence="1">
    <location>
        <begin position="10"/>
        <end position="114"/>
    </location>
</feature>
<keyword evidence="2" id="KW-0436">Ligase</keyword>
<dbReference type="GO" id="GO:0016874">
    <property type="term" value="F:ligase activity"/>
    <property type="evidence" value="ECO:0007669"/>
    <property type="project" value="UniProtKB-KW"/>
</dbReference>
<dbReference type="EMBL" id="LDRT01000042">
    <property type="protein sequence ID" value="KTR95024.1"/>
    <property type="molecule type" value="Genomic_DNA"/>
</dbReference>
<dbReference type="Proteomes" id="UP000075025">
    <property type="component" value="Unassembled WGS sequence"/>
</dbReference>
<dbReference type="Pfam" id="PF06094">
    <property type="entry name" value="GGACT"/>
    <property type="match status" value="1"/>
</dbReference>
<reference evidence="2 3" key="1">
    <citation type="journal article" date="2016" name="Front. Microbiol.">
        <title>Genomic Resource of Rice Seed Associated Bacteria.</title>
        <authorList>
            <person name="Midha S."/>
            <person name="Bansal K."/>
            <person name="Sharma S."/>
            <person name="Kumar N."/>
            <person name="Patil P.P."/>
            <person name="Chaudhry V."/>
            <person name="Patil P.B."/>
        </authorList>
    </citation>
    <scope>NUCLEOTIDE SEQUENCE [LARGE SCALE GENOMIC DNA]</scope>
    <source>
        <strain evidence="2 3">NS220</strain>
    </source>
</reference>
<dbReference type="InterPro" id="IPR036568">
    <property type="entry name" value="GGCT-like_sf"/>
</dbReference>
<evidence type="ECO:0000313" key="2">
    <source>
        <dbReference type="EMBL" id="KTR95024.1"/>
    </source>
</evidence>
<organism evidence="2 3">
    <name type="scientific">Microbacterium testaceum</name>
    <name type="common">Aureobacterium testaceum</name>
    <name type="synonym">Brevibacterium testaceum</name>
    <dbReference type="NCBI Taxonomy" id="2033"/>
    <lineage>
        <taxon>Bacteria</taxon>
        <taxon>Bacillati</taxon>
        <taxon>Actinomycetota</taxon>
        <taxon>Actinomycetes</taxon>
        <taxon>Micrococcales</taxon>
        <taxon>Microbacteriaceae</taxon>
        <taxon>Microbacterium</taxon>
    </lineage>
</organism>
<accession>A0A147EY04</accession>
<proteinExistence type="predicted"/>
<dbReference type="CDD" id="cd06661">
    <property type="entry name" value="GGCT_like"/>
    <property type="match status" value="1"/>
</dbReference>
<comment type="caution">
    <text evidence="2">The sequence shown here is derived from an EMBL/GenBank/DDBJ whole genome shotgun (WGS) entry which is preliminary data.</text>
</comment>
<dbReference type="AlphaFoldDB" id="A0A147EY04"/>
<dbReference type="RefSeq" id="WP_058623392.1">
    <property type="nucleotide sequence ID" value="NZ_LDRT01000042.1"/>
</dbReference>
<dbReference type="PATRIC" id="fig|2033.6.peg.2428"/>
<protein>
    <submittedName>
        <fullName evidence="2">UDP-N-acetylmuramate--alanine ligase</fullName>
    </submittedName>
</protein>
<name>A0A147EY04_MICTE</name>
<evidence type="ECO:0000313" key="3">
    <source>
        <dbReference type="Proteomes" id="UP000075025"/>
    </source>
</evidence>